<evidence type="ECO:0000256" key="1">
    <source>
        <dbReference type="SAM" id="MobiDB-lite"/>
    </source>
</evidence>
<proteinExistence type="predicted"/>
<organism evidence="2 3">
    <name type="scientific">Thamnocephalis sphaerospora</name>
    <dbReference type="NCBI Taxonomy" id="78915"/>
    <lineage>
        <taxon>Eukaryota</taxon>
        <taxon>Fungi</taxon>
        <taxon>Fungi incertae sedis</taxon>
        <taxon>Zoopagomycota</taxon>
        <taxon>Zoopagomycotina</taxon>
        <taxon>Zoopagomycetes</taxon>
        <taxon>Zoopagales</taxon>
        <taxon>Sigmoideomycetaceae</taxon>
        <taxon>Thamnocephalis</taxon>
    </lineage>
</organism>
<evidence type="ECO:0000313" key="2">
    <source>
        <dbReference type="EMBL" id="RKP09358.1"/>
    </source>
</evidence>
<reference evidence="3" key="1">
    <citation type="journal article" date="2018" name="Nat. Microbiol.">
        <title>Leveraging single-cell genomics to expand the fungal tree of life.</title>
        <authorList>
            <person name="Ahrendt S.R."/>
            <person name="Quandt C.A."/>
            <person name="Ciobanu D."/>
            <person name="Clum A."/>
            <person name="Salamov A."/>
            <person name="Andreopoulos B."/>
            <person name="Cheng J.F."/>
            <person name="Woyke T."/>
            <person name="Pelin A."/>
            <person name="Henrissat B."/>
            <person name="Reynolds N.K."/>
            <person name="Benny G.L."/>
            <person name="Smith M.E."/>
            <person name="James T.Y."/>
            <person name="Grigoriev I.V."/>
        </authorList>
    </citation>
    <scope>NUCLEOTIDE SEQUENCE [LARGE SCALE GENOMIC DNA]</scope>
    <source>
        <strain evidence="3">RSA 1356</strain>
    </source>
</reference>
<accession>A0A4P9XT66</accession>
<protein>
    <submittedName>
        <fullName evidence="2">Uncharacterized protein</fullName>
    </submittedName>
</protein>
<dbReference type="EMBL" id="KZ992520">
    <property type="protein sequence ID" value="RKP09358.1"/>
    <property type="molecule type" value="Genomic_DNA"/>
</dbReference>
<evidence type="ECO:0000313" key="3">
    <source>
        <dbReference type="Proteomes" id="UP000271241"/>
    </source>
</evidence>
<keyword evidence="3" id="KW-1185">Reference proteome</keyword>
<name>A0A4P9XT66_9FUNG</name>
<dbReference type="AlphaFoldDB" id="A0A4P9XT66"/>
<feature type="region of interest" description="Disordered" evidence="1">
    <location>
        <begin position="8"/>
        <end position="50"/>
    </location>
</feature>
<dbReference type="Proteomes" id="UP000271241">
    <property type="component" value="Unassembled WGS sequence"/>
</dbReference>
<feature type="compositionally biased region" description="Polar residues" evidence="1">
    <location>
        <begin position="14"/>
        <end position="23"/>
    </location>
</feature>
<gene>
    <name evidence="2" type="ORF">THASP1DRAFT_28857</name>
</gene>
<sequence length="184" mass="19418">MGDTLRAFGRLWMNGSQESTPAEASSELHQPLHPPACADTSERTDEVRPRRHSLYSQIHPTATTAVVPAILDTSSDSSSTHNTVAPAPAGRLSGATLADTADLPQQRPLALHTHGLASCDTLCLSSSAQSTGVESDDIAPLPAVARKSMANAANHPKSRASRRHTVTSAVATSLRQALLNMRIQ</sequence>